<name>E6VEJ0_RHOPX</name>
<dbReference type="KEGG" id="rpx:Rpdx1_2431"/>
<dbReference type="SUPFAM" id="SSF54637">
    <property type="entry name" value="Thioesterase/thiol ester dehydrase-isomerase"/>
    <property type="match status" value="1"/>
</dbReference>
<dbReference type="Proteomes" id="UP000001402">
    <property type="component" value="Chromosome"/>
</dbReference>
<sequence length="152" mass="16846">MDAFQDHYPENVSHCFGCGRLNGHGHQIKTRWDGDESVTRFMPEPYHTAVPGFVYGGLIASLVDCHSTGTAAAAMYRHEGRDMDSLPEFRFVTGSLHVDYLKPTPLVELELRGRVVEIKGRKVVVETSVIAAGQETARGRVVAVQMPESFRS</sequence>
<accession>E6VEJ0</accession>
<dbReference type="EMBL" id="CP002418">
    <property type="protein sequence ID" value="ADU44022.1"/>
    <property type="molecule type" value="Genomic_DNA"/>
</dbReference>
<gene>
    <name evidence="2" type="ordered locus">Rpdx1_2431</name>
</gene>
<dbReference type="InterPro" id="IPR006683">
    <property type="entry name" value="Thioestr_dom"/>
</dbReference>
<dbReference type="eggNOG" id="COG2050">
    <property type="taxonomic scope" value="Bacteria"/>
</dbReference>
<evidence type="ECO:0000313" key="2">
    <source>
        <dbReference type="EMBL" id="ADU44022.1"/>
    </source>
</evidence>
<proteinExistence type="predicted"/>
<dbReference type="STRING" id="652103.Rpdx1_2431"/>
<dbReference type="BioCyc" id="RPAL652103:RPDX1_RS11920-MONOMER"/>
<feature type="domain" description="Thioesterase" evidence="1">
    <location>
        <begin position="52"/>
        <end position="136"/>
    </location>
</feature>
<organism evidence="2 3">
    <name type="scientific">Rhodopseudomonas palustris (strain DX-1)</name>
    <dbReference type="NCBI Taxonomy" id="652103"/>
    <lineage>
        <taxon>Bacteria</taxon>
        <taxon>Pseudomonadati</taxon>
        <taxon>Pseudomonadota</taxon>
        <taxon>Alphaproteobacteria</taxon>
        <taxon>Hyphomicrobiales</taxon>
        <taxon>Nitrobacteraceae</taxon>
        <taxon>Rhodopseudomonas</taxon>
    </lineage>
</organism>
<dbReference type="HOGENOM" id="CLU_089876_6_3_5"/>
<evidence type="ECO:0000259" key="1">
    <source>
        <dbReference type="Pfam" id="PF03061"/>
    </source>
</evidence>
<reference evidence="2" key="1">
    <citation type="submission" date="2010-12" db="EMBL/GenBank/DDBJ databases">
        <title>Complete sequence of Rhodopseudomonas palustris DX-1.</title>
        <authorList>
            <consortium name="US DOE Joint Genome Institute"/>
            <person name="Lucas S."/>
            <person name="Copeland A."/>
            <person name="Lapidus A."/>
            <person name="Cheng J.-F."/>
            <person name="Goodwin L."/>
            <person name="Pitluck S."/>
            <person name="Misra M."/>
            <person name="Chertkov O."/>
            <person name="Detter J.C."/>
            <person name="Han C."/>
            <person name="Tapia R."/>
            <person name="Land M."/>
            <person name="Hauser L."/>
            <person name="Kyrpides N."/>
            <person name="Ivanova N."/>
            <person name="Ovchinnikova G."/>
            <person name="Logan B."/>
            <person name="Oda Y."/>
            <person name="Harwood C."/>
            <person name="Woyke T."/>
        </authorList>
    </citation>
    <scope>NUCLEOTIDE SEQUENCE [LARGE SCALE GENOMIC DNA]</scope>
    <source>
        <strain evidence="2">DX-1</strain>
    </source>
</reference>
<evidence type="ECO:0000313" key="3">
    <source>
        <dbReference type="Proteomes" id="UP000001402"/>
    </source>
</evidence>
<protein>
    <submittedName>
        <fullName evidence="2">Thioesterase superfamily protein</fullName>
    </submittedName>
</protein>
<dbReference type="CDD" id="cd03443">
    <property type="entry name" value="PaaI_thioesterase"/>
    <property type="match status" value="1"/>
</dbReference>
<dbReference type="OrthoDB" id="5505920at2"/>
<dbReference type="GO" id="GO:0016790">
    <property type="term" value="F:thiolester hydrolase activity"/>
    <property type="evidence" value="ECO:0007669"/>
    <property type="project" value="UniProtKB-ARBA"/>
</dbReference>
<dbReference type="Pfam" id="PF03061">
    <property type="entry name" value="4HBT"/>
    <property type="match status" value="1"/>
</dbReference>
<dbReference type="InterPro" id="IPR029069">
    <property type="entry name" value="HotDog_dom_sf"/>
</dbReference>
<dbReference type="Gene3D" id="3.10.129.10">
    <property type="entry name" value="Hotdog Thioesterase"/>
    <property type="match status" value="1"/>
</dbReference>
<dbReference type="AlphaFoldDB" id="E6VEJ0"/>